<accession>A0A2C9JZG0</accession>
<keyword evidence="7" id="KW-0067">ATP-binding</keyword>
<dbReference type="InterPro" id="IPR041083">
    <property type="entry name" value="AAA_lid_10"/>
</dbReference>
<keyword evidence="9" id="KW-0238">DNA-binding</keyword>
<feature type="compositionally biased region" description="Polar residues" evidence="11">
    <location>
        <begin position="511"/>
        <end position="520"/>
    </location>
</feature>
<dbReference type="STRING" id="6526.A0A2C9JZG0"/>
<dbReference type="OrthoDB" id="1926878at2759"/>
<dbReference type="GO" id="GO:0006270">
    <property type="term" value="P:DNA replication initiation"/>
    <property type="evidence" value="ECO:0007669"/>
    <property type="project" value="TreeGrafter"/>
</dbReference>
<evidence type="ECO:0000259" key="12">
    <source>
        <dbReference type="PROSITE" id="PS51038"/>
    </source>
</evidence>
<dbReference type="InterPro" id="IPR050311">
    <property type="entry name" value="ORC1/CDC6"/>
</dbReference>
<evidence type="ECO:0000256" key="5">
    <source>
        <dbReference type="ARBA" id="ARBA00022723"/>
    </source>
</evidence>
<dbReference type="Pfam" id="PF01426">
    <property type="entry name" value="BAH"/>
    <property type="match status" value="1"/>
</dbReference>
<dbReference type="Gene3D" id="3.40.50.300">
    <property type="entry name" value="P-loop containing nucleotide triphosphate hydrolases"/>
    <property type="match status" value="1"/>
</dbReference>
<evidence type="ECO:0000256" key="3">
    <source>
        <dbReference type="ARBA" id="ARBA00019081"/>
    </source>
</evidence>
<proteinExistence type="inferred from homology"/>
<dbReference type="InterPro" id="IPR003959">
    <property type="entry name" value="ATPase_AAA_core"/>
</dbReference>
<dbReference type="InterPro" id="IPR015163">
    <property type="entry name" value="Cdc6_C"/>
</dbReference>
<evidence type="ECO:0000313" key="13">
    <source>
        <dbReference type="EnsemblMetazoa" id="BGLB010534-PB"/>
    </source>
</evidence>
<dbReference type="Gene3D" id="1.10.8.60">
    <property type="match status" value="1"/>
</dbReference>
<gene>
    <name evidence="13" type="primary">106074061</name>
</gene>
<dbReference type="FunFam" id="3.40.50.300:FF:000199">
    <property type="entry name" value="Origin recognition complex subunit 1"/>
    <property type="match status" value="1"/>
</dbReference>
<feature type="domain" description="BAH" evidence="12">
    <location>
        <begin position="42"/>
        <end position="185"/>
    </location>
</feature>
<dbReference type="Gene3D" id="2.30.30.490">
    <property type="match status" value="1"/>
</dbReference>
<dbReference type="FunFam" id="1.10.8.60:FF:000062">
    <property type="entry name" value="Origin recognition complex subunit 1"/>
    <property type="match status" value="1"/>
</dbReference>
<comment type="subcellular location">
    <subcellularLocation>
        <location evidence="1">Nucleus</location>
    </subcellularLocation>
</comment>
<feature type="compositionally biased region" description="Basic and acidic residues" evidence="11">
    <location>
        <begin position="766"/>
        <end position="778"/>
    </location>
</feature>
<evidence type="ECO:0000256" key="4">
    <source>
        <dbReference type="ARBA" id="ARBA00022705"/>
    </source>
</evidence>
<sequence length="1223" mass="137587">MPDTSKTASYFTLSNIRWIGNGEIKDRRRNTQHYRRFIKDNETYSLGDCVFISREENISGSCDLENCYVAQIIDLYEKELVYSKSEVQRFAVVRWYWQFSEVPKHLQKMLKGQEMADNEVILDMTNQFERDIELDTILGKCKVLHITDDGSPTRHIQKEENNNSDKVFFARKVFKGKTFTQLSGDENQDLFINSCPGTPQNNGKRRDSANRACLTPNGNRLLDKVFSSSEQILKKITNSKAGNGNEHVKNWPTMETLFKKTDNMTCLTSPSLNKDKTNNNALSPLQRLERLNQKAVVDLINKDSDDENVNDSLSSSSDSESDHEALNGEALNKRFRDSEDEFDTKNMISTKRQKMDISDEEPDVKSSVKPNKIQVKKSNRKNNVEQRKSLNKNIIMLPVVKLDKLDKADFYFGGNAFKDKDNIDKKDDKSTKSPSISLSENLDIPRAVSKLVNSPRRRKSIFEAPECEILTKTPLAKRKGSDKTPDTLEAGRRRLSVNLFGSIEISSNASLDLSKASSPSKPLEESDSEQEDVFKDLKKRLSVTFTPIRSSSRVVKTPKRFSPQADTTPKKEKSQSFTSMISSRERSQFNTPDKNLTPQKCGPLNTPTRQLRGLNLNDSPSSASKRATPRRAALLKKVSYAELSQSDEEILPDTIAKSPGRVKIGRNQTPQKYGALNTPTRQLSAISLKDSPSATLKRATPRRAASLRKVSYAECSQSDDEVQPEPVRKSSGRVGSDKKTIYRSIHKGSARLSLKKSDFDLDDNSDVDKDYDVNKDIASEEDSSFNSSGDELSGQEDKSKPKKKGRHKKEKSTSSVVKSARLSRVLSIAKPNLPTITSSKKVLKTDLEEARSRLHVSAVPDSLPCREKEFSDIFTFVESKLMDGTGGCMYISGVPGTGKTATVKEVMKILEAERDEGNLTNFKFIEINAMRLTEPRQAYVEILKALTGNKATADHAASLLNKMFTSPGPRSESVVVLLDELDLLWTRKQDVMYNIFDWPTKEKAKLIVLAVANTMDLPERMMMKRVASRLGLTRMTFQPYTFKQLEEIVLSRMKGLKIFDSDAVQLAARKVAAVSGDARRALDICRRSTEIAESRAGNEDTALVSMVDINSAVEEMFCSPKIHAIRNLSLQEQMFLQAVVAEFQRAGIEEAEFSKLFDQHLTLCRFEGIHAPSMTELSALCQRLGSMRLLLVEPGHLDLRMRVRLNVSQDDVVYALRKDSQPS</sequence>
<feature type="compositionally biased region" description="Polar residues" evidence="11">
    <location>
        <begin position="616"/>
        <end position="625"/>
    </location>
</feature>
<evidence type="ECO:0000256" key="6">
    <source>
        <dbReference type="ARBA" id="ARBA00022741"/>
    </source>
</evidence>
<organism evidence="13 14">
    <name type="scientific">Biomphalaria glabrata</name>
    <name type="common">Bloodfluke planorb</name>
    <name type="synonym">Freshwater snail</name>
    <dbReference type="NCBI Taxonomy" id="6526"/>
    <lineage>
        <taxon>Eukaryota</taxon>
        <taxon>Metazoa</taxon>
        <taxon>Spiralia</taxon>
        <taxon>Lophotrochozoa</taxon>
        <taxon>Mollusca</taxon>
        <taxon>Gastropoda</taxon>
        <taxon>Heterobranchia</taxon>
        <taxon>Euthyneura</taxon>
        <taxon>Panpulmonata</taxon>
        <taxon>Hygrophila</taxon>
        <taxon>Lymnaeoidea</taxon>
        <taxon>Planorbidae</taxon>
        <taxon>Biomphalaria</taxon>
    </lineage>
</organism>
<evidence type="ECO:0000256" key="2">
    <source>
        <dbReference type="ARBA" id="ARBA00008398"/>
    </source>
</evidence>
<feature type="region of interest" description="Disordered" evidence="11">
    <location>
        <begin position="300"/>
        <end position="371"/>
    </location>
</feature>
<keyword evidence="5" id="KW-0479">Metal-binding</keyword>
<dbReference type="GO" id="GO:0003682">
    <property type="term" value="F:chromatin binding"/>
    <property type="evidence" value="ECO:0007669"/>
    <property type="project" value="InterPro"/>
</dbReference>
<reference evidence="13" key="1">
    <citation type="submission" date="2020-05" db="UniProtKB">
        <authorList>
            <consortium name="EnsemblMetazoa"/>
        </authorList>
    </citation>
    <scope>IDENTIFICATION</scope>
    <source>
        <strain evidence="13">BB02</strain>
    </source>
</reference>
<dbReference type="EnsemblMetazoa" id="BGLB010534-RB">
    <property type="protein sequence ID" value="BGLB010534-PB"/>
    <property type="gene ID" value="BGLB010534"/>
</dbReference>
<dbReference type="CDD" id="cd08768">
    <property type="entry name" value="Cdc6_C"/>
    <property type="match status" value="1"/>
</dbReference>
<dbReference type="GO" id="GO:0033314">
    <property type="term" value="P:mitotic DNA replication checkpoint signaling"/>
    <property type="evidence" value="ECO:0007669"/>
    <property type="project" value="TreeGrafter"/>
</dbReference>
<protein>
    <recommendedName>
        <fullName evidence="3">Origin recognition complex subunit 1</fullName>
    </recommendedName>
</protein>
<dbReference type="PROSITE" id="PS51038">
    <property type="entry name" value="BAH"/>
    <property type="match status" value="1"/>
</dbReference>
<dbReference type="AlphaFoldDB" id="A0A2C9JZG0"/>
<feature type="region of interest" description="Disordered" evidence="11">
    <location>
        <begin position="552"/>
        <end position="630"/>
    </location>
</feature>
<dbReference type="SMART" id="SM00439">
    <property type="entry name" value="BAH"/>
    <property type="match status" value="1"/>
</dbReference>
<dbReference type="SUPFAM" id="SSF52540">
    <property type="entry name" value="P-loop containing nucleoside triphosphate hydrolases"/>
    <property type="match status" value="1"/>
</dbReference>
<name>A0A2C9JZG0_BIOGL</name>
<dbReference type="GO" id="GO:0016887">
    <property type="term" value="F:ATP hydrolysis activity"/>
    <property type="evidence" value="ECO:0007669"/>
    <property type="project" value="InterPro"/>
</dbReference>
<feature type="compositionally biased region" description="Polar residues" evidence="11">
    <location>
        <begin position="575"/>
        <end position="598"/>
    </location>
</feature>
<keyword evidence="4" id="KW-0235">DNA replication</keyword>
<evidence type="ECO:0000256" key="10">
    <source>
        <dbReference type="ARBA" id="ARBA00023242"/>
    </source>
</evidence>
<dbReference type="SMART" id="SM00382">
    <property type="entry name" value="AAA"/>
    <property type="match status" value="1"/>
</dbReference>
<comment type="similarity">
    <text evidence="2">Belongs to the ORC1 family.</text>
</comment>
<evidence type="ECO:0000256" key="9">
    <source>
        <dbReference type="ARBA" id="ARBA00023125"/>
    </source>
</evidence>
<feature type="compositionally biased region" description="Basic and acidic residues" evidence="11">
    <location>
        <begin position="320"/>
        <end position="337"/>
    </location>
</feature>
<dbReference type="SMART" id="SM01074">
    <property type="entry name" value="Cdc6_C"/>
    <property type="match status" value="1"/>
</dbReference>
<evidence type="ECO:0000313" key="14">
    <source>
        <dbReference type="Proteomes" id="UP000076420"/>
    </source>
</evidence>
<dbReference type="VEuPathDB" id="VectorBase:BGLB010534"/>
<dbReference type="GO" id="GO:0005524">
    <property type="term" value="F:ATP binding"/>
    <property type="evidence" value="ECO:0007669"/>
    <property type="project" value="UniProtKB-KW"/>
</dbReference>
<dbReference type="InterPro" id="IPR027417">
    <property type="entry name" value="P-loop_NTPase"/>
</dbReference>
<dbReference type="VEuPathDB" id="VectorBase:BGLAX_028669"/>
<dbReference type="InterPro" id="IPR001025">
    <property type="entry name" value="BAH_dom"/>
</dbReference>
<keyword evidence="10" id="KW-0539">Nucleus</keyword>
<dbReference type="Proteomes" id="UP000076420">
    <property type="component" value="Unassembled WGS sequence"/>
</dbReference>
<dbReference type="InterPro" id="IPR003593">
    <property type="entry name" value="AAA+_ATPase"/>
</dbReference>
<dbReference type="KEGG" id="bgt:106074061"/>
<feature type="region of interest" description="Disordered" evidence="11">
    <location>
        <begin position="759"/>
        <end position="818"/>
    </location>
</feature>
<keyword evidence="8" id="KW-0460">Magnesium</keyword>
<dbReference type="PANTHER" id="PTHR10763">
    <property type="entry name" value="CELL DIVISION CONTROL PROTEIN 6-RELATED"/>
    <property type="match status" value="1"/>
</dbReference>
<evidence type="ECO:0000256" key="11">
    <source>
        <dbReference type="SAM" id="MobiDB-lite"/>
    </source>
</evidence>
<keyword evidence="6" id="KW-0547">Nucleotide-binding</keyword>
<dbReference type="InterPro" id="IPR043151">
    <property type="entry name" value="BAH_sf"/>
</dbReference>
<evidence type="ECO:0000256" key="1">
    <source>
        <dbReference type="ARBA" id="ARBA00004123"/>
    </source>
</evidence>
<dbReference type="SUPFAM" id="SSF46785">
    <property type="entry name" value="Winged helix' DNA-binding domain"/>
    <property type="match status" value="1"/>
</dbReference>
<dbReference type="InterPro" id="IPR036390">
    <property type="entry name" value="WH_DNA-bd_sf"/>
</dbReference>
<dbReference type="PANTHER" id="PTHR10763:SF23">
    <property type="entry name" value="ORIGIN RECOGNITION COMPLEX SUBUNIT 1"/>
    <property type="match status" value="1"/>
</dbReference>
<feature type="region of interest" description="Disordered" evidence="11">
    <location>
        <begin position="714"/>
        <end position="742"/>
    </location>
</feature>
<dbReference type="GO" id="GO:0003688">
    <property type="term" value="F:DNA replication origin binding"/>
    <property type="evidence" value="ECO:0007669"/>
    <property type="project" value="TreeGrafter"/>
</dbReference>
<evidence type="ECO:0000256" key="7">
    <source>
        <dbReference type="ARBA" id="ARBA00022840"/>
    </source>
</evidence>
<dbReference type="Pfam" id="PF00004">
    <property type="entry name" value="AAA"/>
    <property type="match status" value="1"/>
</dbReference>
<dbReference type="GO" id="GO:0005664">
    <property type="term" value="C:nuclear origin of replication recognition complex"/>
    <property type="evidence" value="ECO:0007669"/>
    <property type="project" value="TreeGrafter"/>
</dbReference>
<dbReference type="Pfam" id="PF17872">
    <property type="entry name" value="AAA_lid_10"/>
    <property type="match status" value="1"/>
</dbReference>
<feature type="compositionally biased region" description="Basic residues" evidence="11">
    <location>
        <begin position="800"/>
        <end position="810"/>
    </location>
</feature>
<feature type="region of interest" description="Disordered" evidence="11">
    <location>
        <begin position="511"/>
        <end position="532"/>
    </location>
</feature>
<evidence type="ECO:0000256" key="8">
    <source>
        <dbReference type="ARBA" id="ARBA00022842"/>
    </source>
</evidence>
<dbReference type="Pfam" id="PF09079">
    <property type="entry name" value="WHD_Cdc6"/>
    <property type="match status" value="1"/>
</dbReference>
<dbReference type="GO" id="GO:0046872">
    <property type="term" value="F:metal ion binding"/>
    <property type="evidence" value="ECO:0007669"/>
    <property type="project" value="UniProtKB-KW"/>
</dbReference>